<dbReference type="AlphaFoldDB" id="A0AB34IKK5"/>
<organism evidence="3 5">
    <name type="scientific">Prymnesium parvum</name>
    <name type="common">Toxic golden alga</name>
    <dbReference type="NCBI Taxonomy" id="97485"/>
    <lineage>
        <taxon>Eukaryota</taxon>
        <taxon>Haptista</taxon>
        <taxon>Haptophyta</taxon>
        <taxon>Prymnesiophyceae</taxon>
        <taxon>Prymnesiales</taxon>
        <taxon>Prymnesiaceae</taxon>
        <taxon>Prymnesium</taxon>
    </lineage>
</organism>
<feature type="region of interest" description="Disordered" evidence="1">
    <location>
        <begin position="56"/>
        <end position="86"/>
    </location>
</feature>
<evidence type="ECO:0000313" key="3">
    <source>
        <dbReference type="EMBL" id="KAL1499715.1"/>
    </source>
</evidence>
<dbReference type="EMBL" id="JBGBPQ010000024">
    <property type="protein sequence ID" value="KAL1499715.1"/>
    <property type="molecule type" value="Genomic_DNA"/>
</dbReference>
<evidence type="ECO:0000313" key="5">
    <source>
        <dbReference type="Proteomes" id="UP001515480"/>
    </source>
</evidence>
<accession>A0AB34IKK5</accession>
<evidence type="ECO:0000313" key="4">
    <source>
        <dbReference type="EMBL" id="KAL1499726.1"/>
    </source>
</evidence>
<feature type="signal peptide" evidence="2">
    <location>
        <begin position="1"/>
        <end position="19"/>
    </location>
</feature>
<protein>
    <recommendedName>
        <fullName evidence="6">SGNH domain-containing protein</fullName>
    </recommendedName>
</protein>
<dbReference type="PROSITE" id="PS51257">
    <property type="entry name" value="PROKAR_LIPOPROTEIN"/>
    <property type="match status" value="1"/>
</dbReference>
<evidence type="ECO:0000256" key="2">
    <source>
        <dbReference type="SAM" id="SignalP"/>
    </source>
</evidence>
<sequence>MRPRSQLLCLALFLACCFVYENLRTPEAERRAAAPTPASSTPPPLRHAVASAALPPLTPPRVSPRLSSPPLPSPLSPSRLGSPPPPPLCTSVQCAAPLGREEPSWAQLSFQPRIDWSRGGVRGDCVAGELEYILPKYCAHHPRRAAAGGWPSEERLRRIDVHASRLPQASLAAVARLLANRTLLLMGDSVMEQFYNALQCYLRQEGLEQHNSAEFLAFIARTAPLWRMGKRKKPPKLPQQARGGMRMMYARVTTMQPDEVQAALGTADVVVLNWGLHYQRMGQYLDDLKAAFAVLEEYAKRPGKAVVFQETGAQHFKSSDPRGFTTGEYEKRDKSTDGQCTCRPIEDVNVNLRNQVLHTALASGEFPHIRLLPFYSLTRPRWRWHFGNCTHRPNGWNYETCCDCTHFCYSPAMWHAHLYNLEQQLLQTSLASPTT</sequence>
<name>A0AB34IKK5_PRYPA</name>
<gene>
    <name evidence="3" type="ORF">AB1Y20_012402</name>
    <name evidence="4" type="ORF">AB1Y20_012413</name>
</gene>
<comment type="caution">
    <text evidence="3">The sequence shown here is derived from an EMBL/GenBank/DDBJ whole genome shotgun (WGS) entry which is preliminary data.</text>
</comment>
<dbReference type="EMBL" id="JBGBPQ010000024">
    <property type="protein sequence ID" value="KAL1499726.1"/>
    <property type="molecule type" value="Genomic_DNA"/>
</dbReference>
<feature type="compositionally biased region" description="Pro residues" evidence="1">
    <location>
        <begin position="56"/>
        <end position="75"/>
    </location>
</feature>
<reference evidence="3 5" key="1">
    <citation type="journal article" date="2024" name="Science">
        <title>Giant polyketide synthase enzymes in the biosynthesis of giant marine polyether toxins.</title>
        <authorList>
            <person name="Fallon T.R."/>
            <person name="Shende V.V."/>
            <person name="Wierzbicki I.H."/>
            <person name="Pendleton A.L."/>
            <person name="Watervoot N.F."/>
            <person name="Auber R.P."/>
            <person name="Gonzalez D.J."/>
            <person name="Wisecaver J.H."/>
            <person name="Moore B.S."/>
        </authorList>
    </citation>
    <scope>NUCLEOTIDE SEQUENCE [LARGE SCALE GENOMIC DNA]</scope>
    <source>
        <strain evidence="3 5">12B1</strain>
    </source>
</reference>
<evidence type="ECO:0008006" key="6">
    <source>
        <dbReference type="Google" id="ProtNLM"/>
    </source>
</evidence>
<evidence type="ECO:0000256" key="1">
    <source>
        <dbReference type="SAM" id="MobiDB-lite"/>
    </source>
</evidence>
<keyword evidence="5" id="KW-1185">Reference proteome</keyword>
<proteinExistence type="predicted"/>
<keyword evidence="2" id="KW-0732">Signal</keyword>
<feature type="chain" id="PRO_5044172770" description="SGNH domain-containing protein" evidence="2">
    <location>
        <begin position="20"/>
        <end position="435"/>
    </location>
</feature>
<dbReference type="Proteomes" id="UP001515480">
    <property type="component" value="Unassembled WGS sequence"/>
</dbReference>